<dbReference type="AlphaFoldDB" id="A0A232ETE5"/>
<evidence type="ECO:0000313" key="3">
    <source>
        <dbReference type="Proteomes" id="UP000215335"/>
    </source>
</evidence>
<organism evidence="2 3">
    <name type="scientific">Trichomalopsis sarcophagae</name>
    <dbReference type="NCBI Taxonomy" id="543379"/>
    <lineage>
        <taxon>Eukaryota</taxon>
        <taxon>Metazoa</taxon>
        <taxon>Ecdysozoa</taxon>
        <taxon>Arthropoda</taxon>
        <taxon>Hexapoda</taxon>
        <taxon>Insecta</taxon>
        <taxon>Pterygota</taxon>
        <taxon>Neoptera</taxon>
        <taxon>Endopterygota</taxon>
        <taxon>Hymenoptera</taxon>
        <taxon>Apocrita</taxon>
        <taxon>Proctotrupomorpha</taxon>
        <taxon>Chalcidoidea</taxon>
        <taxon>Pteromalidae</taxon>
        <taxon>Pteromalinae</taxon>
        <taxon>Trichomalopsis</taxon>
    </lineage>
</organism>
<sequence length="144" mass="16970">MFVSIKIELRLISRLKSRFNQGSINLDIFERVLTVTPGGLDEEVTKTEEEEEESVNGEGEEETAEEEEEDHRDDEEMDVEQNDFIRLPGERFIIHGHETHYVAKYRLDGRRLLLKIHSLSKKNINPTIWLELAIRHLCIFNFFN</sequence>
<comment type="caution">
    <text evidence="2">The sequence shown here is derived from an EMBL/GenBank/DDBJ whole genome shotgun (WGS) entry which is preliminary data.</text>
</comment>
<accession>A0A232ETE5</accession>
<evidence type="ECO:0000313" key="2">
    <source>
        <dbReference type="EMBL" id="OXU21587.1"/>
    </source>
</evidence>
<dbReference type="Proteomes" id="UP000215335">
    <property type="component" value="Unassembled WGS sequence"/>
</dbReference>
<proteinExistence type="predicted"/>
<feature type="compositionally biased region" description="Acidic residues" evidence="1">
    <location>
        <begin position="48"/>
        <end position="78"/>
    </location>
</feature>
<reference evidence="2 3" key="1">
    <citation type="journal article" date="2017" name="Curr. Biol.">
        <title>The Evolution of Venom by Co-option of Single-Copy Genes.</title>
        <authorList>
            <person name="Martinson E.O."/>
            <person name="Mrinalini"/>
            <person name="Kelkar Y.D."/>
            <person name="Chang C.H."/>
            <person name="Werren J.H."/>
        </authorList>
    </citation>
    <scope>NUCLEOTIDE SEQUENCE [LARGE SCALE GENOMIC DNA]</scope>
    <source>
        <strain evidence="2 3">Alberta</strain>
        <tissue evidence="2">Whole body</tissue>
    </source>
</reference>
<dbReference type="EMBL" id="NNAY01002300">
    <property type="protein sequence ID" value="OXU21587.1"/>
    <property type="molecule type" value="Genomic_DNA"/>
</dbReference>
<evidence type="ECO:0000256" key="1">
    <source>
        <dbReference type="SAM" id="MobiDB-lite"/>
    </source>
</evidence>
<name>A0A232ETE5_9HYME</name>
<keyword evidence="3" id="KW-1185">Reference proteome</keyword>
<feature type="region of interest" description="Disordered" evidence="1">
    <location>
        <begin position="39"/>
        <end position="78"/>
    </location>
</feature>
<protein>
    <submittedName>
        <fullName evidence="2">Uncharacterized protein</fullName>
    </submittedName>
</protein>
<gene>
    <name evidence="2" type="ORF">TSAR_007031</name>
</gene>
<dbReference type="OrthoDB" id="6740702at2759"/>